<dbReference type="Gene3D" id="3.40.50.1820">
    <property type="entry name" value="alpha/beta hydrolase"/>
    <property type="match status" value="1"/>
</dbReference>
<name>A0A7W9JCB9_9ACTN</name>
<evidence type="ECO:0000313" key="2">
    <source>
        <dbReference type="EMBL" id="MBB5839110.1"/>
    </source>
</evidence>
<dbReference type="AlphaFoldDB" id="A0A7W9JCB9"/>
<sequence length="284" mass="30472">MTSISTPDGRTVGYSLYGDPGGMPVVFHVGTPSTRWRRPDVVRATEESGIRLLTFDRPGYGESTRQVGRSVGDIAADVRLLADAQGWERFAVAGGSGGGPHALACAALLPERVTRCAVVGGNAPPLVDGPEPAEDDADDPRRDRTLWLAAHRGEEALRPGVEETARQIMALIEAGGPEIPPASNEPPGPPARDDAEAMARVRATFVDSQDGWIDDNLAFARDWGFQLGEIEVPVSLWFGSASDRDRRQAAHLAAAIPSAEVVEYVGGHVQNDEEYRRMLAWLSA</sequence>
<accession>A0A7W9JCB9</accession>
<gene>
    <name evidence="2" type="ORF">HDA39_005844</name>
</gene>
<dbReference type="EMBL" id="JACHMY010000001">
    <property type="protein sequence ID" value="MBB5839110.1"/>
    <property type="molecule type" value="Genomic_DNA"/>
</dbReference>
<dbReference type="InterPro" id="IPR029058">
    <property type="entry name" value="AB_hydrolase_fold"/>
</dbReference>
<organism evidence="2 3">
    <name type="scientific">Kribbella italica</name>
    <dbReference type="NCBI Taxonomy" id="1540520"/>
    <lineage>
        <taxon>Bacteria</taxon>
        <taxon>Bacillati</taxon>
        <taxon>Actinomycetota</taxon>
        <taxon>Actinomycetes</taxon>
        <taxon>Propionibacteriales</taxon>
        <taxon>Kribbellaceae</taxon>
        <taxon>Kribbella</taxon>
    </lineage>
</organism>
<dbReference type="PANTHER" id="PTHR43433:SF5">
    <property type="entry name" value="AB HYDROLASE-1 DOMAIN-CONTAINING PROTEIN"/>
    <property type="match status" value="1"/>
</dbReference>
<dbReference type="InterPro" id="IPR050471">
    <property type="entry name" value="AB_hydrolase"/>
</dbReference>
<comment type="caution">
    <text evidence="2">The sequence shown here is derived from an EMBL/GenBank/DDBJ whole genome shotgun (WGS) entry which is preliminary data.</text>
</comment>
<proteinExistence type="predicted"/>
<protein>
    <submittedName>
        <fullName evidence="2">Pimeloyl-ACP methyl ester carboxylesterase</fullName>
    </submittedName>
</protein>
<reference evidence="2 3" key="1">
    <citation type="submission" date="2020-08" db="EMBL/GenBank/DDBJ databases">
        <title>Sequencing the genomes of 1000 actinobacteria strains.</title>
        <authorList>
            <person name="Klenk H.-P."/>
        </authorList>
    </citation>
    <scope>NUCLEOTIDE SEQUENCE [LARGE SCALE GENOMIC DNA]</scope>
    <source>
        <strain evidence="2 3">DSM 28967</strain>
    </source>
</reference>
<dbReference type="InterPro" id="IPR000073">
    <property type="entry name" value="AB_hydrolase_1"/>
</dbReference>
<dbReference type="Proteomes" id="UP000549971">
    <property type="component" value="Unassembled WGS sequence"/>
</dbReference>
<dbReference type="SUPFAM" id="SSF53474">
    <property type="entry name" value="alpha/beta-Hydrolases"/>
    <property type="match status" value="1"/>
</dbReference>
<evidence type="ECO:0000259" key="1">
    <source>
        <dbReference type="Pfam" id="PF00561"/>
    </source>
</evidence>
<dbReference type="GO" id="GO:0003824">
    <property type="term" value="F:catalytic activity"/>
    <property type="evidence" value="ECO:0007669"/>
    <property type="project" value="UniProtKB-ARBA"/>
</dbReference>
<dbReference type="PRINTS" id="PR00111">
    <property type="entry name" value="ABHYDROLASE"/>
</dbReference>
<dbReference type="RefSeq" id="WP_337925940.1">
    <property type="nucleotide sequence ID" value="NZ_JACHMY010000001.1"/>
</dbReference>
<dbReference type="PANTHER" id="PTHR43433">
    <property type="entry name" value="HYDROLASE, ALPHA/BETA FOLD FAMILY PROTEIN"/>
    <property type="match status" value="1"/>
</dbReference>
<keyword evidence="3" id="KW-1185">Reference proteome</keyword>
<dbReference type="Pfam" id="PF00561">
    <property type="entry name" value="Abhydrolase_1"/>
    <property type="match status" value="1"/>
</dbReference>
<feature type="domain" description="AB hydrolase-1" evidence="1">
    <location>
        <begin position="24"/>
        <end position="131"/>
    </location>
</feature>
<evidence type="ECO:0000313" key="3">
    <source>
        <dbReference type="Proteomes" id="UP000549971"/>
    </source>
</evidence>